<dbReference type="InterPro" id="IPR032432">
    <property type="entry name" value="Radical_SAM_C"/>
</dbReference>
<organism evidence="8 9">
    <name type="scientific">Shewanella saliphila</name>
    <dbReference type="NCBI Taxonomy" id="2282698"/>
    <lineage>
        <taxon>Bacteria</taxon>
        <taxon>Pseudomonadati</taxon>
        <taxon>Pseudomonadota</taxon>
        <taxon>Gammaproteobacteria</taxon>
        <taxon>Alteromonadales</taxon>
        <taxon>Shewanellaceae</taxon>
        <taxon>Shewanella</taxon>
    </lineage>
</organism>
<name>A0ABQ2Q325_9GAMM</name>
<dbReference type="InterPro" id="IPR039661">
    <property type="entry name" value="ELP3"/>
</dbReference>
<accession>A0ABQ2Q325</accession>
<dbReference type="PANTHER" id="PTHR11135">
    <property type="entry name" value="HISTONE ACETYLTRANSFERASE-RELATED"/>
    <property type="match status" value="1"/>
</dbReference>
<dbReference type="SFLD" id="SFLDG01086">
    <property type="entry name" value="elongater_protein-like"/>
    <property type="match status" value="1"/>
</dbReference>
<dbReference type="PANTHER" id="PTHR11135:SF1">
    <property type="entry name" value="PROTEIN YHCC"/>
    <property type="match status" value="1"/>
</dbReference>
<dbReference type="Pfam" id="PF04055">
    <property type="entry name" value="Radical_SAM"/>
    <property type="match status" value="1"/>
</dbReference>
<evidence type="ECO:0000256" key="4">
    <source>
        <dbReference type="ARBA" id="ARBA00022723"/>
    </source>
</evidence>
<evidence type="ECO:0000256" key="5">
    <source>
        <dbReference type="ARBA" id="ARBA00023004"/>
    </source>
</evidence>
<dbReference type="SFLD" id="SFLDG01091">
    <property type="entry name" value="uncharacterized_CHP01210-like"/>
    <property type="match status" value="1"/>
</dbReference>
<dbReference type="SMART" id="SM00729">
    <property type="entry name" value="Elp3"/>
    <property type="match status" value="1"/>
</dbReference>
<dbReference type="SFLD" id="SFLDS00029">
    <property type="entry name" value="Radical_SAM"/>
    <property type="match status" value="1"/>
</dbReference>
<dbReference type="PROSITE" id="PS51918">
    <property type="entry name" value="RADICAL_SAM"/>
    <property type="match status" value="1"/>
</dbReference>
<comment type="cofactor">
    <cofactor evidence="1">
        <name>[4Fe-4S] cluster</name>
        <dbReference type="ChEBI" id="CHEBI:49883"/>
    </cofactor>
</comment>
<evidence type="ECO:0000256" key="2">
    <source>
        <dbReference type="ARBA" id="ARBA00022485"/>
    </source>
</evidence>
<dbReference type="InterPro" id="IPR023404">
    <property type="entry name" value="rSAM_horseshoe"/>
</dbReference>
<dbReference type="InterPro" id="IPR005911">
    <property type="entry name" value="YhcC-like"/>
</dbReference>
<keyword evidence="3" id="KW-0949">S-adenosyl-L-methionine</keyword>
<gene>
    <name evidence="8" type="primary">yhcC</name>
    <name evidence="8" type="ORF">GCM10009409_04490</name>
</gene>
<keyword evidence="9" id="KW-1185">Reference proteome</keyword>
<evidence type="ECO:0000256" key="6">
    <source>
        <dbReference type="ARBA" id="ARBA00023014"/>
    </source>
</evidence>
<sequence length="321" mass="35748">MGLDDYVNTFGSYCKRQYGERIKKLTIDAEFTCPNRDGTLGLGGCTFCNVASFNAQQGQILSIPVQLADGKVRAHSQDQCANKSRPAPVSSSKYIAYFQAYTSTYDEFNRLKQKYDLAVEDKHVVGLHIGTRPDCVPDEVLDLLVEYQQSGLDVWLELGLQTSNNHTLKKINRGHQLAEYRQTVIAARSRGIKVCTHLILGLPGETTTDYLNSLKTVLGIGVDGIKLHPLHIVEGSTMAKQWHYKPMPLLTLNEYASAAAMLIRHTPEHIIYHRVTAYAKKPMLLAPDWCAFRWDGLVAIVDELREYGGQGSALNGAYKTA</sequence>
<dbReference type="InterPro" id="IPR058240">
    <property type="entry name" value="rSAM_sf"/>
</dbReference>
<dbReference type="InterPro" id="IPR007197">
    <property type="entry name" value="rSAM"/>
</dbReference>
<comment type="caution">
    <text evidence="8">The sequence shown here is derived from an EMBL/GenBank/DDBJ whole genome shotgun (WGS) entry which is preliminary data.</text>
</comment>
<dbReference type="Proteomes" id="UP000654367">
    <property type="component" value="Unassembled WGS sequence"/>
</dbReference>
<dbReference type="Gene3D" id="3.80.30.20">
    <property type="entry name" value="tm_1862 like domain"/>
    <property type="match status" value="1"/>
</dbReference>
<evidence type="ECO:0000259" key="7">
    <source>
        <dbReference type="PROSITE" id="PS51918"/>
    </source>
</evidence>
<dbReference type="EMBL" id="BMQV01000002">
    <property type="protein sequence ID" value="GGP40703.1"/>
    <property type="molecule type" value="Genomic_DNA"/>
</dbReference>
<evidence type="ECO:0000256" key="1">
    <source>
        <dbReference type="ARBA" id="ARBA00001966"/>
    </source>
</evidence>
<dbReference type="InterPro" id="IPR006638">
    <property type="entry name" value="Elp3/MiaA/NifB-like_rSAM"/>
</dbReference>
<proteinExistence type="predicted"/>
<evidence type="ECO:0000256" key="3">
    <source>
        <dbReference type="ARBA" id="ARBA00022691"/>
    </source>
</evidence>
<dbReference type="RefSeq" id="WP_188916835.1">
    <property type="nucleotide sequence ID" value="NZ_BMQV01000002.1"/>
</dbReference>
<dbReference type="NCBIfam" id="TIGR01212">
    <property type="entry name" value="TIGR01212 family radical SAM protein"/>
    <property type="match status" value="1"/>
</dbReference>
<protein>
    <submittedName>
        <fullName evidence="8">TIGR01212 family radical SAM protein</fullName>
    </submittedName>
</protein>
<evidence type="ECO:0000313" key="8">
    <source>
        <dbReference type="EMBL" id="GGP40703.1"/>
    </source>
</evidence>
<keyword evidence="5" id="KW-0408">Iron</keyword>
<keyword evidence="2" id="KW-0004">4Fe-4S</keyword>
<feature type="domain" description="Radical SAM core" evidence="7">
    <location>
        <begin position="17"/>
        <end position="274"/>
    </location>
</feature>
<dbReference type="SUPFAM" id="SSF102114">
    <property type="entry name" value="Radical SAM enzymes"/>
    <property type="match status" value="1"/>
</dbReference>
<dbReference type="Pfam" id="PF16199">
    <property type="entry name" value="Radical_SAM_C"/>
    <property type="match status" value="1"/>
</dbReference>
<reference evidence="9" key="1">
    <citation type="journal article" date="2019" name="Int. J. Syst. Evol. Microbiol.">
        <title>The Global Catalogue of Microorganisms (GCM) 10K type strain sequencing project: providing services to taxonomists for standard genome sequencing and annotation.</title>
        <authorList>
            <consortium name="The Broad Institute Genomics Platform"/>
            <consortium name="The Broad Institute Genome Sequencing Center for Infectious Disease"/>
            <person name="Wu L."/>
            <person name="Ma J."/>
        </authorList>
    </citation>
    <scope>NUCLEOTIDE SEQUENCE [LARGE SCALE GENOMIC DNA]</scope>
    <source>
        <strain evidence="9">JCM 32304</strain>
    </source>
</reference>
<keyword evidence="4" id="KW-0479">Metal-binding</keyword>
<evidence type="ECO:0000313" key="9">
    <source>
        <dbReference type="Proteomes" id="UP000654367"/>
    </source>
</evidence>
<keyword evidence="6" id="KW-0411">Iron-sulfur</keyword>